<evidence type="ECO:0000313" key="6">
    <source>
        <dbReference type="Proteomes" id="UP000435112"/>
    </source>
</evidence>
<gene>
    <name evidence="1" type="ORF">PR001_g25436</name>
    <name evidence="2" type="ORF">PR002_g21185</name>
    <name evidence="3" type="ORF">PR003_g21803</name>
</gene>
<evidence type="ECO:0000313" key="5">
    <source>
        <dbReference type="Proteomes" id="UP000434957"/>
    </source>
</evidence>
<dbReference type="Proteomes" id="UP000435112">
    <property type="component" value="Unassembled WGS sequence"/>
</dbReference>
<organism evidence="1 4">
    <name type="scientific">Phytophthora rubi</name>
    <dbReference type="NCBI Taxonomy" id="129364"/>
    <lineage>
        <taxon>Eukaryota</taxon>
        <taxon>Sar</taxon>
        <taxon>Stramenopiles</taxon>
        <taxon>Oomycota</taxon>
        <taxon>Peronosporomycetes</taxon>
        <taxon>Peronosporales</taxon>
        <taxon>Peronosporaceae</taxon>
        <taxon>Phytophthora</taxon>
    </lineage>
</organism>
<evidence type="ECO:0000313" key="2">
    <source>
        <dbReference type="EMBL" id="KAE8990321.1"/>
    </source>
</evidence>
<name>A0A6A3I8A8_9STRA</name>
<dbReference type="Proteomes" id="UP000434957">
    <property type="component" value="Unassembled WGS sequence"/>
</dbReference>
<dbReference type="EMBL" id="QXFU01002109">
    <property type="protein sequence ID" value="KAE8990321.1"/>
    <property type="molecule type" value="Genomic_DNA"/>
</dbReference>
<keyword evidence="5" id="KW-1185">Reference proteome</keyword>
<dbReference type="AlphaFoldDB" id="A0A6A3I8A8"/>
<dbReference type="Proteomes" id="UP000429607">
    <property type="component" value="Unassembled WGS sequence"/>
</dbReference>
<proteinExistence type="predicted"/>
<comment type="caution">
    <text evidence="1">The sequence shown here is derived from an EMBL/GenBank/DDBJ whole genome shotgun (WGS) entry which is preliminary data.</text>
</comment>
<dbReference type="EMBL" id="QXFT01002085">
    <property type="protein sequence ID" value="KAE9304218.1"/>
    <property type="molecule type" value="Genomic_DNA"/>
</dbReference>
<sequence>MGPFKPYRASRGDRLATLALCYPTALRAARLAALAMRTVYVLRTEVNNAYTSVGDSSHSLINCLVRPLFGPTKQFRLITTFYHRLNTPYP</sequence>
<evidence type="ECO:0000313" key="3">
    <source>
        <dbReference type="EMBL" id="KAE9304218.1"/>
    </source>
</evidence>
<protein>
    <submittedName>
        <fullName evidence="1">Uncharacterized protein</fullName>
    </submittedName>
</protein>
<dbReference type="EMBL" id="QXFV01003480">
    <property type="protein sequence ID" value="KAE8976374.1"/>
    <property type="molecule type" value="Genomic_DNA"/>
</dbReference>
<accession>A0A6A3I8A8</accession>
<evidence type="ECO:0000313" key="4">
    <source>
        <dbReference type="Proteomes" id="UP000429607"/>
    </source>
</evidence>
<evidence type="ECO:0000313" key="1">
    <source>
        <dbReference type="EMBL" id="KAE8976374.1"/>
    </source>
</evidence>
<reference evidence="4 6" key="1">
    <citation type="submission" date="2018-09" db="EMBL/GenBank/DDBJ databases">
        <title>Genomic investigation of the strawberry pathogen Phytophthora fragariae indicates pathogenicity is determined by transcriptional variation in three key races.</title>
        <authorList>
            <person name="Adams T.M."/>
            <person name="Armitage A.D."/>
            <person name="Sobczyk M.K."/>
            <person name="Bates H.J."/>
            <person name="Dunwell J.M."/>
            <person name="Nellist C.F."/>
            <person name="Harrison R.J."/>
        </authorList>
    </citation>
    <scope>NUCLEOTIDE SEQUENCE [LARGE SCALE GENOMIC DNA]</scope>
    <source>
        <strain evidence="1 4">SCRP249</strain>
        <strain evidence="2 6">SCRP324</strain>
        <strain evidence="3 5">SCRP333</strain>
    </source>
</reference>